<reference evidence="4" key="1">
    <citation type="submission" date="2016-06" db="UniProtKB">
        <authorList>
            <consortium name="WormBaseParasite"/>
        </authorList>
    </citation>
    <scope>IDENTIFICATION</scope>
</reference>
<protein>
    <submittedName>
        <fullName evidence="2 4">Uncharacterized protein</fullName>
    </submittedName>
</protein>
<sequence length="120" mass="12846">MKIEERWRPSQVSVKFSHLSLVVLTPSKIIPARSSPGIPRAQQAVGGLRQTAKSRRSESAHCPLPGGGMAAQRRLTKTDATTTKIPVKNGVATRSEEADSAMPLQHVRKGSTETTPPVGP</sequence>
<dbReference type="Proteomes" id="UP000270296">
    <property type="component" value="Unassembled WGS sequence"/>
</dbReference>
<accession>A0A183JA60</accession>
<evidence type="ECO:0000313" key="3">
    <source>
        <dbReference type="Proteomes" id="UP000270296"/>
    </source>
</evidence>
<evidence type="ECO:0000256" key="1">
    <source>
        <dbReference type="SAM" id="MobiDB-lite"/>
    </source>
</evidence>
<evidence type="ECO:0000313" key="4">
    <source>
        <dbReference type="WBParaSite" id="SBAD_0001316901-mRNA-1"/>
    </source>
</evidence>
<name>A0A183JA60_9BILA</name>
<keyword evidence="3" id="KW-1185">Reference proteome</keyword>
<evidence type="ECO:0000313" key="2">
    <source>
        <dbReference type="EMBL" id="VDP51620.1"/>
    </source>
</evidence>
<reference evidence="2 3" key="2">
    <citation type="submission" date="2018-11" db="EMBL/GenBank/DDBJ databases">
        <authorList>
            <consortium name="Pathogen Informatics"/>
        </authorList>
    </citation>
    <scope>NUCLEOTIDE SEQUENCE [LARGE SCALE GENOMIC DNA]</scope>
</reference>
<proteinExistence type="predicted"/>
<dbReference type="AlphaFoldDB" id="A0A183JA60"/>
<dbReference type="WBParaSite" id="SBAD_0001316901-mRNA-1">
    <property type="protein sequence ID" value="SBAD_0001316901-mRNA-1"/>
    <property type="gene ID" value="SBAD_0001316901"/>
</dbReference>
<dbReference type="EMBL" id="UZAM01018730">
    <property type="protein sequence ID" value="VDP51620.1"/>
    <property type="molecule type" value="Genomic_DNA"/>
</dbReference>
<organism evidence="4">
    <name type="scientific">Soboliphyme baturini</name>
    <dbReference type="NCBI Taxonomy" id="241478"/>
    <lineage>
        <taxon>Eukaryota</taxon>
        <taxon>Metazoa</taxon>
        <taxon>Ecdysozoa</taxon>
        <taxon>Nematoda</taxon>
        <taxon>Enoplea</taxon>
        <taxon>Dorylaimia</taxon>
        <taxon>Dioctophymatida</taxon>
        <taxon>Dioctophymatoidea</taxon>
        <taxon>Soboliphymatidae</taxon>
        <taxon>Soboliphyme</taxon>
    </lineage>
</organism>
<gene>
    <name evidence="2" type="ORF">SBAD_LOCUS12758</name>
</gene>
<feature type="region of interest" description="Disordered" evidence="1">
    <location>
        <begin position="32"/>
        <end position="120"/>
    </location>
</feature>